<reference evidence="1" key="1">
    <citation type="submission" date="2021-06" db="EMBL/GenBank/DDBJ databases">
        <authorList>
            <person name="Kallberg Y."/>
            <person name="Tangrot J."/>
            <person name="Rosling A."/>
        </authorList>
    </citation>
    <scope>NUCLEOTIDE SEQUENCE</scope>
    <source>
        <strain evidence="1">28 12/20/2015</strain>
    </source>
</reference>
<keyword evidence="2" id="KW-1185">Reference proteome</keyword>
<dbReference type="Proteomes" id="UP000789366">
    <property type="component" value="Unassembled WGS sequence"/>
</dbReference>
<name>A0ACA9K2J8_9GLOM</name>
<proteinExistence type="predicted"/>
<sequence length="184" mass="21327">MDAIETYFNNHFPQHDRSSSVIREIKEEIEKIEKIAKAGEKLSKANSSRNKHQENLNTLTGYFNLYIRKGGVSRIDTIDGYSRQVDKLKKIWEETFDKENYTGNYKYNKSKKDGKKFCSDNCFYTHYAETCDNCLEKCVSSYQGKATGYAQTYYQDGVNKTGTLCSKCHQEKLKEAGERANRDK</sequence>
<evidence type="ECO:0000313" key="1">
    <source>
        <dbReference type="EMBL" id="CAG8447729.1"/>
    </source>
</evidence>
<dbReference type="EMBL" id="CAJVPW010000241">
    <property type="protein sequence ID" value="CAG8447729.1"/>
    <property type="molecule type" value="Genomic_DNA"/>
</dbReference>
<organism evidence="1 2">
    <name type="scientific">Cetraspora pellucida</name>
    <dbReference type="NCBI Taxonomy" id="1433469"/>
    <lineage>
        <taxon>Eukaryota</taxon>
        <taxon>Fungi</taxon>
        <taxon>Fungi incertae sedis</taxon>
        <taxon>Mucoromycota</taxon>
        <taxon>Glomeromycotina</taxon>
        <taxon>Glomeromycetes</taxon>
        <taxon>Diversisporales</taxon>
        <taxon>Gigasporaceae</taxon>
        <taxon>Cetraspora</taxon>
    </lineage>
</organism>
<evidence type="ECO:0000313" key="2">
    <source>
        <dbReference type="Proteomes" id="UP000789366"/>
    </source>
</evidence>
<protein>
    <submittedName>
        <fullName evidence="1">9239_t:CDS:1</fullName>
    </submittedName>
</protein>
<accession>A0ACA9K2J8</accession>
<gene>
    <name evidence="1" type="ORF">SPELUC_LOCUS613</name>
</gene>
<comment type="caution">
    <text evidence="1">The sequence shown here is derived from an EMBL/GenBank/DDBJ whole genome shotgun (WGS) entry which is preliminary data.</text>
</comment>